<reference evidence="10 11" key="1">
    <citation type="submission" date="2020-08" db="EMBL/GenBank/DDBJ databases">
        <title>Sequencing the genomes of 1000 actinobacteria strains.</title>
        <authorList>
            <person name="Klenk H.-P."/>
        </authorList>
    </citation>
    <scope>NUCLEOTIDE SEQUENCE [LARGE SCALE GENOMIC DNA]</scope>
    <source>
        <strain evidence="10 11">DSM 46659</strain>
    </source>
</reference>
<dbReference type="PANTHER" id="PTHR43292">
    <property type="entry name" value="ACYL-COA DEHYDROGENASE"/>
    <property type="match status" value="1"/>
</dbReference>
<evidence type="ECO:0000256" key="5">
    <source>
        <dbReference type="ARBA" id="ARBA00023002"/>
    </source>
</evidence>
<dbReference type="AlphaFoldDB" id="A0A7W9YED6"/>
<feature type="domain" description="Acyl-CoA dehydrogenase/oxidase C-terminal" evidence="7">
    <location>
        <begin position="225"/>
        <end position="382"/>
    </location>
</feature>
<dbReference type="Proteomes" id="UP000546642">
    <property type="component" value="Unassembled WGS sequence"/>
</dbReference>
<dbReference type="SUPFAM" id="SSF56645">
    <property type="entry name" value="Acyl-CoA dehydrogenase NM domain-like"/>
    <property type="match status" value="1"/>
</dbReference>
<dbReference type="GO" id="GO:0005886">
    <property type="term" value="C:plasma membrane"/>
    <property type="evidence" value="ECO:0007669"/>
    <property type="project" value="TreeGrafter"/>
</dbReference>
<dbReference type="PANTHER" id="PTHR43292:SF4">
    <property type="entry name" value="ACYL-COA DEHYDROGENASE FADE34"/>
    <property type="match status" value="1"/>
</dbReference>
<dbReference type="GO" id="GO:0050660">
    <property type="term" value="F:flavin adenine dinucleotide binding"/>
    <property type="evidence" value="ECO:0007669"/>
    <property type="project" value="InterPro"/>
</dbReference>
<name>A0A7W9YED6_9ACTN</name>
<evidence type="ECO:0000259" key="9">
    <source>
        <dbReference type="Pfam" id="PF02771"/>
    </source>
</evidence>
<dbReference type="InterPro" id="IPR006091">
    <property type="entry name" value="Acyl-CoA_Oxase/DH_mid-dom"/>
</dbReference>
<dbReference type="InterPro" id="IPR046373">
    <property type="entry name" value="Acyl-CoA_Oxase/DH_mid-dom_sf"/>
</dbReference>
<protein>
    <submittedName>
        <fullName evidence="10">Alkylation response protein AidB-like acyl-CoA dehydrogenase</fullName>
    </submittedName>
</protein>
<proteinExistence type="inferred from homology"/>
<sequence>MTTAPAGATIDAAGLRQRVADVVAAHDPATTDPAELLAARFDAGLAWVHFPEGEGGLGAPRALQSVVDAEFERLGATPAGREKLIIGLGMAAPTILAFGTPEQRRRYLKPLYVGEEVWCQLFSEPGAGSDLAALGTRAVRDGEEWVVDGQKVWTSLAHRARWAILVTRTDPDVPKHQGMTYFICDMRAPGVEVRPLRQLTGEAEFNEVYLTDVRIPDSQRLGAVGEGWRVAQTTLMNERVSIGGTAEPREGGLIGIAAGIWRSRPEARTPGLHDALMRLWVEAEAARLTKERLRQQLAIGQPGPEGSAAKLAFARLNQEIAGLEVELLGAEGLTYDDWTLRRPERVGMEARGAGYRYLRSRGNSIEGGTSEILRNIIAERVLGLPGDIRVDKDVAWKDLPK</sequence>
<evidence type="ECO:0000313" key="11">
    <source>
        <dbReference type="Proteomes" id="UP000546642"/>
    </source>
</evidence>
<evidence type="ECO:0000256" key="2">
    <source>
        <dbReference type="ARBA" id="ARBA00009347"/>
    </source>
</evidence>
<keyword evidence="11" id="KW-1185">Reference proteome</keyword>
<keyword evidence="4 6" id="KW-0274">FAD</keyword>
<dbReference type="RefSeq" id="WP_246421553.1">
    <property type="nucleotide sequence ID" value="NZ_JACHDS010000001.1"/>
</dbReference>
<evidence type="ECO:0000256" key="6">
    <source>
        <dbReference type="RuleBase" id="RU362125"/>
    </source>
</evidence>
<dbReference type="Gene3D" id="1.10.540.10">
    <property type="entry name" value="Acyl-CoA dehydrogenase/oxidase, N-terminal domain"/>
    <property type="match status" value="1"/>
</dbReference>
<gene>
    <name evidence="10" type="ORF">HNR23_000632</name>
</gene>
<comment type="cofactor">
    <cofactor evidence="1 6">
        <name>FAD</name>
        <dbReference type="ChEBI" id="CHEBI:57692"/>
    </cofactor>
</comment>
<dbReference type="Pfam" id="PF02770">
    <property type="entry name" value="Acyl-CoA_dh_M"/>
    <property type="match status" value="1"/>
</dbReference>
<dbReference type="GO" id="GO:0016627">
    <property type="term" value="F:oxidoreductase activity, acting on the CH-CH group of donors"/>
    <property type="evidence" value="ECO:0007669"/>
    <property type="project" value="InterPro"/>
</dbReference>
<dbReference type="Gene3D" id="1.20.140.10">
    <property type="entry name" value="Butyryl-CoA Dehydrogenase, subunit A, domain 3"/>
    <property type="match status" value="1"/>
</dbReference>
<keyword evidence="5 6" id="KW-0560">Oxidoreductase</keyword>
<dbReference type="InterPro" id="IPR052161">
    <property type="entry name" value="Mycobact_Acyl-CoA_DH"/>
</dbReference>
<dbReference type="InterPro" id="IPR036250">
    <property type="entry name" value="AcylCo_DH-like_C"/>
</dbReference>
<feature type="domain" description="Acyl-CoA dehydrogenase/oxidase N-terminal" evidence="9">
    <location>
        <begin position="16"/>
        <end position="115"/>
    </location>
</feature>
<dbReference type="InterPro" id="IPR037069">
    <property type="entry name" value="AcylCoA_DH/ox_N_sf"/>
</dbReference>
<dbReference type="EMBL" id="JACHDS010000001">
    <property type="protein sequence ID" value="MBB6170572.1"/>
    <property type="molecule type" value="Genomic_DNA"/>
</dbReference>
<comment type="caution">
    <text evidence="10">The sequence shown here is derived from an EMBL/GenBank/DDBJ whole genome shotgun (WGS) entry which is preliminary data.</text>
</comment>
<accession>A0A7W9YED6</accession>
<dbReference type="FunFam" id="2.40.110.10:FF:000011">
    <property type="entry name" value="Acyl-CoA dehydrogenase FadE34"/>
    <property type="match status" value="1"/>
</dbReference>
<dbReference type="InterPro" id="IPR009075">
    <property type="entry name" value="AcylCo_DH/oxidase_C"/>
</dbReference>
<dbReference type="Pfam" id="PF02771">
    <property type="entry name" value="Acyl-CoA_dh_N"/>
    <property type="match status" value="1"/>
</dbReference>
<evidence type="ECO:0000256" key="4">
    <source>
        <dbReference type="ARBA" id="ARBA00022827"/>
    </source>
</evidence>
<dbReference type="InterPro" id="IPR009100">
    <property type="entry name" value="AcylCoA_DH/oxidase_NM_dom_sf"/>
</dbReference>
<dbReference type="Pfam" id="PF00441">
    <property type="entry name" value="Acyl-CoA_dh_1"/>
    <property type="match status" value="1"/>
</dbReference>
<dbReference type="Gene3D" id="2.40.110.10">
    <property type="entry name" value="Butyryl-CoA Dehydrogenase, subunit A, domain 2"/>
    <property type="match status" value="1"/>
</dbReference>
<comment type="similarity">
    <text evidence="2 6">Belongs to the acyl-CoA dehydrogenase family.</text>
</comment>
<evidence type="ECO:0000313" key="10">
    <source>
        <dbReference type="EMBL" id="MBB6170572.1"/>
    </source>
</evidence>
<evidence type="ECO:0000256" key="3">
    <source>
        <dbReference type="ARBA" id="ARBA00022630"/>
    </source>
</evidence>
<keyword evidence="3 6" id="KW-0285">Flavoprotein</keyword>
<evidence type="ECO:0000259" key="8">
    <source>
        <dbReference type="Pfam" id="PF02770"/>
    </source>
</evidence>
<organism evidence="10 11">
    <name type="scientific">Nocardiopsis mwathae</name>
    <dbReference type="NCBI Taxonomy" id="1472723"/>
    <lineage>
        <taxon>Bacteria</taxon>
        <taxon>Bacillati</taxon>
        <taxon>Actinomycetota</taxon>
        <taxon>Actinomycetes</taxon>
        <taxon>Streptosporangiales</taxon>
        <taxon>Nocardiopsidaceae</taxon>
        <taxon>Nocardiopsis</taxon>
    </lineage>
</organism>
<evidence type="ECO:0000259" key="7">
    <source>
        <dbReference type="Pfam" id="PF00441"/>
    </source>
</evidence>
<dbReference type="SUPFAM" id="SSF47203">
    <property type="entry name" value="Acyl-CoA dehydrogenase C-terminal domain-like"/>
    <property type="match status" value="1"/>
</dbReference>
<dbReference type="InterPro" id="IPR013786">
    <property type="entry name" value="AcylCoA_DH/ox_N"/>
</dbReference>
<evidence type="ECO:0000256" key="1">
    <source>
        <dbReference type="ARBA" id="ARBA00001974"/>
    </source>
</evidence>
<feature type="domain" description="Acyl-CoA oxidase/dehydrogenase middle" evidence="8">
    <location>
        <begin position="119"/>
        <end position="213"/>
    </location>
</feature>